<evidence type="ECO:0000313" key="3">
    <source>
        <dbReference type="Proteomes" id="UP000299102"/>
    </source>
</evidence>
<protein>
    <submittedName>
        <fullName evidence="2">Uncharacterized protein</fullName>
    </submittedName>
</protein>
<comment type="caution">
    <text evidence="2">The sequence shown here is derived from an EMBL/GenBank/DDBJ whole genome shotgun (WGS) entry which is preliminary data.</text>
</comment>
<organism evidence="2 3">
    <name type="scientific">Eumeta variegata</name>
    <name type="common">Bagworm moth</name>
    <name type="synonym">Eumeta japonica</name>
    <dbReference type="NCBI Taxonomy" id="151549"/>
    <lineage>
        <taxon>Eukaryota</taxon>
        <taxon>Metazoa</taxon>
        <taxon>Ecdysozoa</taxon>
        <taxon>Arthropoda</taxon>
        <taxon>Hexapoda</taxon>
        <taxon>Insecta</taxon>
        <taxon>Pterygota</taxon>
        <taxon>Neoptera</taxon>
        <taxon>Endopterygota</taxon>
        <taxon>Lepidoptera</taxon>
        <taxon>Glossata</taxon>
        <taxon>Ditrysia</taxon>
        <taxon>Tineoidea</taxon>
        <taxon>Psychidae</taxon>
        <taxon>Oiketicinae</taxon>
        <taxon>Eumeta</taxon>
    </lineage>
</organism>
<reference evidence="2 3" key="1">
    <citation type="journal article" date="2019" name="Commun. Biol.">
        <title>The bagworm genome reveals a unique fibroin gene that provides high tensile strength.</title>
        <authorList>
            <person name="Kono N."/>
            <person name="Nakamura H."/>
            <person name="Ohtoshi R."/>
            <person name="Tomita M."/>
            <person name="Numata K."/>
            <person name="Arakawa K."/>
        </authorList>
    </citation>
    <scope>NUCLEOTIDE SEQUENCE [LARGE SCALE GENOMIC DNA]</scope>
</reference>
<dbReference type="OrthoDB" id="10537002at2759"/>
<dbReference type="Proteomes" id="UP000299102">
    <property type="component" value="Unassembled WGS sequence"/>
</dbReference>
<sequence length="99" mass="10882">MISGGILLPANVPDSFNARTCPLRPGSGGRDKSVLRPQRPARSLVRPPYNVYYEQYRSASRVAHSSTFDTQRRARRRPPLAGWGAPPAPPASSRATARR</sequence>
<keyword evidence="3" id="KW-1185">Reference proteome</keyword>
<feature type="compositionally biased region" description="Low complexity" evidence="1">
    <location>
        <begin position="79"/>
        <end position="99"/>
    </location>
</feature>
<gene>
    <name evidence="2" type="ORF">EVAR_13082_1</name>
</gene>
<dbReference type="EMBL" id="BGZK01000147">
    <property type="protein sequence ID" value="GBP23063.1"/>
    <property type="molecule type" value="Genomic_DNA"/>
</dbReference>
<accession>A0A4C1U9F1</accession>
<feature type="region of interest" description="Disordered" evidence="1">
    <location>
        <begin position="60"/>
        <end position="99"/>
    </location>
</feature>
<dbReference type="AlphaFoldDB" id="A0A4C1U9F1"/>
<evidence type="ECO:0000313" key="2">
    <source>
        <dbReference type="EMBL" id="GBP23063.1"/>
    </source>
</evidence>
<feature type="region of interest" description="Disordered" evidence="1">
    <location>
        <begin position="11"/>
        <end position="41"/>
    </location>
</feature>
<proteinExistence type="predicted"/>
<evidence type="ECO:0000256" key="1">
    <source>
        <dbReference type="SAM" id="MobiDB-lite"/>
    </source>
</evidence>
<name>A0A4C1U9F1_EUMVA</name>